<protein>
    <submittedName>
        <fullName evidence="11">Uncharacterized protein</fullName>
    </submittedName>
</protein>
<evidence type="ECO:0000256" key="1">
    <source>
        <dbReference type="ARBA" id="ARBA00004629"/>
    </source>
</evidence>
<dbReference type="Proteomes" id="UP001211907">
    <property type="component" value="Unassembled WGS sequence"/>
</dbReference>
<keyword evidence="8" id="KW-0131">Cell cycle</keyword>
<dbReference type="GO" id="GO:0005634">
    <property type="term" value="C:nucleus"/>
    <property type="evidence" value="ECO:0007669"/>
    <property type="project" value="InterPro"/>
</dbReference>
<keyword evidence="6" id="KW-0995">Kinetochore</keyword>
<keyword evidence="5" id="KW-0498">Mitosis</keyword>
<dbReference type="GO" id="GO:0051382">
    <property type="term" value="P:kinetochore assembly"/>
    <property type="evidence" value="ECO:0007669"/>
    <property type="project" value="TreeGrafter"/>
</dbReference>
<gene>
    <name evidence="11" type="ORF">HK100_000453</name>
</gene>
<dbReference type="Pfam" id="PF05859">
    <property type="entry name" value="Mis12"/>
    <property type="match status" value="1"/>
</dbReference>
<evidence type="ECO:0000256" key="5">
    <source>
        <dbReference type="ARBA" id="ARBA00022776"/>
    </source>
</evidence>
<feature type="region of interest" description="Disordered" evidence="10">
    <location>
        <begin position="27"/>
        <end position="68"/>
    </location>
</feature>
<comment type="caution">
    <text evidence="11">The sequence shown here is derived from an EMBL/GenBank/DDBJ whole genome shotgun (WGS) entry which is preliminary data.</text>
</comment>
<keyword evidence="12" id="KW-1185">Reference proteome</keyword>
<evidence type="ECO:0000256" key="9">
    <source>
        <dbReference type="ARBA" id="ARBA00023328"/>
    </source>
</evidence>
<evidence type="ECO:0000256" key="4">
    <source>
        <dbReference type="ARBA" id="ARBA00022618"/>
    </source>
</evidence>
<dbReference type="GO" id="GO:0000444">
    <property type="term" value="C:MIS12/MIND type complex"/>
    <property type="evidence" value="ECO:0007669"/>
    <property type="project" value="TreeGrafter"/>
</dbReference>
<evidence type="ECO:0000256" key="6">
    <source>
        <dbReference type="ARBA" id="ARBA00022838"/>
    </source>
</evidence>
<dbReference type="AlphaFoldDB" id="A0AAD5SZA5"/>
<comment type="similarity">
    <text evidence="2">Belongs to the mis12 family.</text>
</comment>
<proteinExistence type="inferred from homology"/>
<feature type="compositionally biased region" description="Polar residues" evidence="10">
    <location>
        <begin position="59"/>
        <end position="68"/>
    </location>
</feature>
<dbReference type="PANTHER" id="PTHR14527">
    <property type="entry name" value="PROTEIN MIS12 HOMOLOG"/>
    <property type="match status" value="1"/>
</dbReference>
<reference evidence="11" key="1">
    <citation type="submission" date="2020-05" db="EMBL/GenBank/DDBJ databases">
        <title>Phylogenomic resolution of chytrid fungi.</title>
        <authorList>
            <person name="Stajich J.E."/>
            <person name="Amses K."/>
            <person name="Simmons R."/>
            <person name="Seto K."/>
            <person name="Myers J."/>
            <person name="Bonds A."/>
            <person name="Quandt C.A."/>
            <person name="Barry K."/>
            <person name="Liu P."/>
            <person name="Grigoriev I."/>
            <person name="Longcore J.E."/>
            <person name="James T.Y."/>
        </authorList>
    </citation>
    <scope>NUCLEOTIDE SEQUENCE</scope>
    <source>
        <strain evidence="11">JEL0513</strain>
    </source>
</reference>
<organism evidence="11 12">
    <name type="scientific">Physocladia obscura</name>
    <dbReference type="NCBI Taxonomy" id="109957"/>
    <lineage>
        <taxon>Eukaryota</taxon>
        <taxon>Fungi</taxon>
        <taxon>Fungi incertae sedis</taxon>
        <taxon>Chytridiomycota</taxon>
        <taxon>Chytridiomycota incertae sedis</taxon>
        <taxon>Chytridiomycetes</taxon>
        <taxon>Chytridiales</taxon>
        <taxon>Chytriomycetaceae</taxon>
        <taxon>Physocladia</taxon>
    </lineage>
</organism>
<keyword evidence="7" id="KW-0175">Coiled coil</keyword>
<comment type="subcellular location">
    <subcellularLocation>
        <location evidence="1">Chromosome</location>
        <location evidence="1">Centromere</location>
        <location evidence="1">Kinetochore</location>
    </subcellularLocation>
</comment>
<keyword evidence="3" id="KW-0158">Chromosome</keyword>
<evidence type="ECO:0000256" key="10">
    <source>
        <dbReference type="SAM" id="MobiDB-lite"/>
    </source>
</evidence>
<dbReference type="GO" id="GO:0051301">
    <property type="term" value="P:cell division"/>
    <property type="evidence" value="ECO:0007669"/>
    <property type="project" value="UniProtKB-KW"/>
</dbReference>
<dbReference type="EMBL" id="JADGJH010001091">
    <property type="protein sequence ID" value="KAJ3119158.1"/>
    <property type="molecule type" value="Genomic_DNA"/>
</dbReference>
<sequence length="448" mass="49236">MQAQQQQRLGFDGREGLASLLKKCAASAADKKRRESVFFPANDIKASSSINGAHKSENTKTNNDNPANIEQPTAFQLELDALPTAAESAQLPEPKNQTDAEKHQQELSIPAVSTAVAVPEIPSQVRLTREQFCAAQEMRARELLVEHFGFDVADLVDDILNAVNLVVMQALEAFEEFVVGRLEDNVFAAENGVVAIQTLMEHAIDKCFDRFEVYVTKCIFTIPKGISVTLPHYESVDMSLIDEDEYEIDKRIEFLKKRLEAAQYYNKTVTTSLKTLESNNESLTSLLTSLQTITDVPALPELSHSVTELEELMVVAEDEVQAVSESLRYVEGERGQLPFATRSGEEARVLGDYILAYKKRMEESGKDVIRRNSTGDDSMDGVVMEGGGNSSGAGVRQFLEGMKVGVATSVEMQEAKEIGGVPEALGRVKWGAALGAQIPRINEDVEMA</sequence>
<name>A0AAD5SZA5_9FUNG</name>
<evidence type="ECO:0000313" key="11">
    <source>
        <dbReference type="EMBL" id="KAJ3119158.1"/>
    </source>
</evidence>
<evidence type="ECO:0000256" key="2">
    <source>
        <dbReference type="ARBA" id="ARBA00008643"/>
    </source>
</evidence>
<keyword evidence="4" id="KW-0132">Cell division</keyword>
<evidence type="ECO:0000313" key="12">
    <source>
        <dbReference type="Proteomes" id="UP001211907"/>
    </source>
</evidence>
<evidence type="ECO:0000256" key="8">
    <source>
        <dbReference type="ARBA" id="ARBA00023306"/>
    </source>
</evidence>
<evidence type="ECO:0000256" key="7">
    <source>
        <dbReference type="ARBA" id="ARBA00023054"/>
    </source>
</evidence>
<dbReference type="GO" id="GO:0000070">
    <property type="term" value="P:mitotic sister chromatid segregation"/>
    <property type="evidence" value="ECO:0007669"/>
    <property type="project" value="TreeGrafter"/>
</dbReference>
<dbReference type="PANTHER" id="PTHR14527:SF2">
    <property type="entry name" value="PROTEIN MIS12 HOMOLOG"/>
    <property type="match status" value="1"/>
</dbReference>
<evidence type="ECO:0000256" key="3">
    <source>
        <dbReference type="ARBA" id="ARBA00022454"/>
    </source>
</evidence>
<keyword evidence="9" id="KW-0137">Centromere</keyword>
<accession>A0AAD5SZA5</accession>
<dbReference type="InterPro" id="IPR008685">
    <property type="entry name" value="Centromere_Mis12"/>
</dbReference>